<evidence type="ECO:0000313" key="2">
    <source>
        <dbReference type="Proteomes" id="UP000613177"/>
    </source>
</evidence>
<protein>
    <submittedName>
        <fullName evidence="1">Uncharacterized protein</fullName>
    </submittedName>
</protein>
<gene>
    <name evidence="1" type="ORF">INT48_005143</name>
</gene>
<comment type="caution">
    <text evidence="1">The sequence shown here is derived from an EMBL/GenBank/DDBJ whole genome shotgun (WGS) entry which is preliminary data.</text>
</comment>
<dbReference type="PROSITE" id="PS51257">
    <property type="entry name" value="PROKAR_LIPOPROTEIN"/>
    <property type="match status" value="1"/>
</dbReference>
<proteinExistence type="predicted"/>
<dbReference type="Proteomes" id="UP000613177">
    <property type="component" value="Unassembled WGS sequence"/>
</dbReference>
<evidence type="ECO:0000313" key="1">
    <source>
        <dbReference type="EMBL" id="KAG2229867.1"/>
    </source>
</evidence>
<accession>A0A8H7VSL1</accession>
<sequence>MGSKLSVAIGIFTTSCLLEDSVESIFKLKEEHLEKLKELRFASFPSENLPTSILKLVEEEDKAGMHQLGPFYE</sequence>
<keyword evidence="2" id="KW-1185">Reference proteome</keyword>
<dbReference type="EMBL" id="JAEPRE010000238">
    <property type="protein sequence ID" value="KAG2229867.1"/>
    <property type="molecule type" value="Genomic_DNA"/>
</dbReference>
<name>A0A8H7VSL1_9FUNG</name>
<reference evidence="1" key="1">
    <citation type="submission" date="2021-01" db="EMBL/GenBank/DDBJ databases">
        <title>Metabolic potential, ecology and presence of endohyphal bacteria is reflected in genomic diversity of Mucoromycotina.</title>
        <authorList>
            <person name="Muszewska A."/>
            <person name="Okrasinska A."/>
            <person name="Steczkiewicz K."/>
            <person name="Drgas O."/>
            <person name="Orlowska M."/>
            <person name="Perlinska-Lenart U."/>
            <person name="Aleksandrzak-Piekarczyk T."/>
            <person name="Szatraj K."/>
            <person name="Zielenkiewicz U."/>
            <person name="Pilsyk S."/>
            <person name="Malc E."/>
            <person name="Mieczkowski P."/>
            <person name="Kruszewska J.S."/>
            <person name="Biernat P."/>
            <person name="Pawlowska J."/>
        </authorList>
    </citation>
    <scope>NUCLEOTIDE SEQUENCE</scope>
    <source>
        <strain evidence="1">WA0000018081</strain>
    </source>
</reference>
<dbReference type="AlphaFoldDB" id="A0A8H7VSL1"/>
<organism evidence="1 2">
    <name type="scientific">Thamnidium elegans</name>
    <dbReference type="NCBI Taxonomy" id="101142"/>
    <lineage>
        <taxon>Eukaryota</taxon>
        <taxon>Fungi</taxon>
        <taxon>Fungi incertae sedis</taxon>
        <taxon>Mucoromycota</taxon>
        <taxon>Mucoromycotina</taxon>
        <taxon>Mucoromycetes</taxon>
        <taxon>Mucorales</taxon>
        <taxon>Mucorineae</taxon>
        <taxon>Mucoraceae</taxon>
        <taxon>Thamnidium</taxon>
    </lineage>
</organism>